<dbReference type="AlphaFoldDB" id="A0A5E4E4X2"/>
<evidence type="ECO:0000256" key="3">
    <source>
        <dbReference type="ARBA" id="ARBA00022989"/>
    </source>
</evidence>
<comment type="subcellular location">
    <subcellularLocation>
        <location evidence="1">Membrane</location>
        <topology evidence="1">Multi-pass membrane protein</topology>
    </subcellularLocation>
</comment>
<feature type="transmembrane region" description="Helical" evidence="6">
    <location>
        <begin position="99"/>
        <end position="123"/>
    </location>
</feature>
<evidence type="ECO:0000313" key="9">
    <source>
        <dbReference type="EMBL" id="VVA10794.1"/>
    </source>
</evidence>
<protein>
    <submittedName>
        <fullName evidence="9">PREDICTED: UDP-sugar transporter</fullName>
    </submittedName>
</protein>
<evidence type="ECO:0000256" key="5">
    <source>
        <dbReference type="SAM" id="MobiDB-lite"/>
    </source>
</evidence>
<dbReference type="Proteomes" id="UP000327085">
    <property type="component" value="Chromosome 7"/>
</dbReference>
<feature type="transmembrane region" description="Helical" evidence="6">
    <location>
        <begin position="161"/>
        <end position="180"/>
    </location>
</feature>
<dbReference type="EMBL" id="JAJFAZ020000007">
    <property type="protein sequence ID" value="KAI5320635.1"/>
    <property type="molecule type" value="Genomic_DNA"/>
</dbReference>
<dbReference type="EMBL" id="CABIKO010000002">
    <property type="protein sequence ID" value="VVA10794.1"/>
    <property type="molecule type" value="Genomic_DNA"/>
</dbReference>
<dbReference type="InParanoid" id="A0A5E4E4X2"/>
<evidence type="ECO:0000259" key="7">
    <source>
        <dbReference type="Pfam" id="PF03151"/>
    </source>
</evidence>
<organism evidence="9 10">
    <name type="scientific">Prunus dulcis</name>
    <name type="common">Almond</name>
    <name type="synonym">Amygdalus dulcis</name>
    <dbReference type="NCBI Taxonomy" id="3755"/>
    <lineage>
        <taxon>Eukaryota</taxon>
        <taxon>Viridiplantae</taxon>
        <taxon>Streptophyta</taxon>
        <taxon>Embryophyta</taxon>
        <taxon>Tracheophyta</taxon>
        <taxon>Spermatophyta</taxon>
        <taxon>Magnoliopsida</taxon>
        <taxon>eudicotyledons</taxon>
        <taxon>Gunneridae</taxon>
        <taxon>Pentapetalae</taxon>
        <taxon>rosids</taxon>
        <taxon>fabids</taxon>
        <taxon>Rosales</taxon>
        <taxon>Rosaceae</taxon>
        <taxon>Amygdaloideae</taxon>
        <taxon>Amygdaleae</taxon>
        <taxon>Prunus</taxon>
    </lineage>
</organism>
<dbReference type="InterPro" id="IPR004853">
    <property type="entry name" value="Sugar_P_trans_dom"/>
</dbReference>
<feature type="transmembrane region" description="Helical" evidence="6">
    <location>
        <begin position="31"/>
        <end position="48"/>
    </location>
</feature>
<feature type="transmembrane region" description="Helical" evidence="6">
    <location>
        <begin position="218"/>
        <end position="238"/>
    </location>
</feature>
<keyword evidence="11" id="KW-1185">Reference proteome</keyword>
<dbReference type="OMA" id="YAYCKLQ"/>
<evidence type="ECO:0000256" key="4">
    <source>
        <dbReference type="ARBA" id="ARBA00023136"/>
    </source>
</evidence>
<reference evidence="9" key="1">
    <citation type="submission" date="2019-07" db="EMBL/GenBank/DDBJ databases">
        <authorList>
            <person name="Alioto T."/>
            <person name="Alioto T."/>
            <person name="Gomez Garrido J."/>
        </authorList>
    </citation>
    <scope>NUCLEOTIDE SEQUENCE</scope>
</reference>
<keyword evidence="4 6" id="KW-0472">Membrane</keyword>
<feature type="domain" description="Sugar phosphate transporter" evidence="7">
    <location>
        <begin position="32"/>
        <end position="328"/>
    </location>
</feature>
<dbReference type="Proteomes" id="UP001054821">
    <property type="component" value="Chromosome 7"/>
</dbReference>
<proteinExistence type="predicted"/>
<sequence>MDAESNQKLPVSSSSQSQERLKKGPKMTRKGAYAAISYMASAVLLIMFNKAALSSYNFPSTNVITLFQMLSSCTLLYAMKCWKIISFTTEPQITTNNPVTLIPFKTLVHTLPLAISYLLYMLVTMASVRGINVPMYTTLRRTTVAFTMIVEYILTRQKHSYPVVGSVGIIILGAVVAGARDLSFDAYSYGVVFVANICTAIYLASIAHIGKSSGLSTFGLMWCNGIICGPILLFWTSISGDLGRMINFPHLFSHGFQAVMLFSCVMAFSINYCVFWNTTLNSALTQTICGNLKDLFTVGLGWLLFGGLPFDLLNVAGQSLGFLGSCLYAYCKLQGK</sequence>
<feature type="transmembrane region" description="Helical" evidence="6">
    <location>
        <begin position="288"/>
        <end position="306"/>
    </location>
</feature>
<dbReference type="PANTHER" id="PTHR11132">
    <property type="entry name" value="SOLUTE CARRIER FAMILY 35"/>
    <property type="match status" value="1"/>
</dbReference>
<accession>A0A5E4E4X2</accession>
<reference evidence="10" key="2">
    <citation type="journal article" date="2020" name="Plant J.">
        <title>Transposons played a major role in the diversification between the closely related almond and peach genomes: results from the almond genome sequence.</title>
        <authorList>
            <person name="Alioto T."/>
            <person name="Alexiou K.G."/>
            <person name="Bardil A."/>
            <person name="Barteri F."/>
            <person name="Castanera R."/>
            <person name="Cruz F."/>
            <person name="Dhingra A."/>
            <person name="Duval H."/>
            <person name="Fernandez I Marti A."/>
            <person name="Frias L."/>
            <person name="Galan B."/>
            <person name="Garcia J.L."/>
            <person name="Howad W."/>
            <person name="Gomez-Garrido J."/>
            <person name="Gut M."/>
            <person name="Julca I."/>
            <person name="Morata J."/>
            <person name="Puigdomenech P."/>
            <person name="Ribeca P."/>
            <person name="Rubio Cabetas M.J."/>
            <person name="Vlasova A."/>
            <person name="Wirthensohn M."/>
            <person name="Garcia-Mas J."/>
            <person name="Gabaldon T."/>
            <person name="Casacuberta J.M."/>
            <person name="Arus P."/>
        </authorList>
    </citation>
    <scope>NUCLEOTIDE SEQUENCE [LARGE SCALE GENOMIC DNA]</scope>
    <source>
        <strain evidence="10">cv. Texas</strain>
    </source>
</reference>
<keyword evidence="3 6" id="KW-1133">Transmembrane helix</keyword>
<evidence type="ECO:0000313" key="11">
    <source>
        <dbReference type="Proteomes" id="UP001054821"/>
    </source>
</evidence>
<feature type="transmembrane region" description="Helical" evidence="6">
    <location>
        <begin position="258"/>
        <end position="276"/>
    </location>
</feature>
<evidence type="ECO:0000313" key="8">
    <source>
        <dbReference type="EMBL" id="KAI5320635.1"/>
    </source>
</evidence>
<dbReference type="GO" id="GO:0016020">
    <property type="term" value="C:membrane"/>
    <property type="evidence" value="ECO:0007669"/>
    <property type="project" value="UniProtKB-SubCell"/>
</dbReference>
<evidence type="ECO:0000256" key="6">
    <source>
        <dbReference type="SAM" id="Phobius"/>
    </source>
</evidence>
<keyword evidence="9" id="KW-0762">Sugar transport</keyword>
<feature type="transmembrane region" description="Helical" evidence="6">
    <location>
        <begin position="186"/>
        <end position="206"/>
    </location>
</feature>
<gene>
    <name evidence="9" type="ORF">ALMOND_2B012763</name>
    <name evidence="8" type="ORF">L3X38_040343</name>
</gene>
<evidence type="ECO:0000313" key="10">
    <source>
        <dbReference type="Proteomes" id="UP000327085"/>
    </source>
</evidence>
<dbReference type="InterPro" id="IPR050186">
    <property type="entry name" value="TPT_transporter"/>
</dbReference>
<reference evidence="8 11" key="3">
    <citation type="journal article" date="2022" name="G3 (Bethesda)">
        <title>Whole-genome sequence and methylome profiling of the almond [Prunus dulcis (Mill.) D.A. Webb] cultivar 'Nonpareil'.</title>
        <authorList>
            <person name="D'Amico-Willman K.M."/>
            <person name="Ouma W.Z."/>
            <person name="Meulia T."/>
            <person name="Sideli G.M."/>
            <person name="Gradziel T.M."/>
            <person name="Fresnedo-Ramirez J."/>
        </authorList>
    </citation>
    <scope>NUCLEOTIDE SEQUENCE [LARGE SCALE GENOMIC DNA]</scope>
    <source>
        <strain evidence="8">Clone GOH B32 T37-40</strain>
    </source>
</reference>
<evidence type="ECO:0000256" key="1">
    <source>
        <dbReference type="ARBA" id="ARBA00004141"/>
    </source>
</evidence>
<name>A0A5E4E4X2_PRUDU</name>
<feature type="region of interest" description="Disordered" evidence="5">
    <location>
        <begin position="1"/>
        <end position="26"/>
    </location>
</feature>
<dbReference type="Gramene" id="VVA10794">
    <property type="protein sequence ID" value="VVA10794"/>
    <property type="gene ID" value="Prudul26B012763"/>
</dbReference>
<keyword evidence="9" id="KW-0813">Transport</keyword>
<evidence type="ECO:0000256" key="2">
    <source>
        <dbReference type="ARBA" id="ARBA00022692"/>
    </source>
</evidence>
<feature type="compositionally biased region" description="Polar residues" evidence="5">
    <location>
        <begin position="1"/>
        <end position="18"/>
    </location>
</feature>
<dbReference type="Pfam" id="PF03151">
    <property type="entry name" value="TPT"/>
    <property type="match status" value="1"/>
</dbReference>
<keyword evidence="2 6" id="KW-0812">Transmembrane</keyword>